<dbReference type="Pfam" id="PF01053">
    <property type="entry name" value="Cys_Met_Meta_PP"/>
    <property type="match status" value="1"/>
</dbReference>
<sequence>MPEPTPPQPTQQPATRAITAGRGHSGRSLAPALWASSVWQSADMADARKRATGIRSGEFYGRYANPTVASFEDAVAQLEGAESALAFASGMGAISTVVLALCGAGDHIVAQRQLYSATLAFLQGPCARFGIEVTFVDGTEPGAFAAALKPGRTMLAIAETPSNPLLELVDLDEFGGLRGPITLVDSTFATPLGQQPLAHGVHLSLHSATKGIAGHNDATLGVVSGERDLLDSIWAYSVLHGATASPFDALNALRGVRTLAVRTKHQSASALELARALQQHPAVHAVHYPGLESHPQHALAARQMSHFGTVLAIDLAGGRAAVEHLLSTVQLVRVATSLGGPETLVCHPRSTTHASLTDEESAEQGVTPGLLRLSVGLEDPSDVLADLHRALATAPGS</sequence>
<evidence type="ECO:0000313" key="7">
    <source>
        <dbReference type="EMBL" id="CAB4848771.1"/>
    </source>
</evidence>
<dbReference type="CDD" id="cd00614">
    <property type="entry name" value="CGS_like"/>
    <property type="match status" value="1"/>
</dbReference>
<evidence type="ECO:0000313" key="6">
    <source>
        <dbReference type="EMBL" id="CAB4811043.1"/>
    </source>
</evidence>
<dbReference type="InterPro" id="IPR015422">
    <property type="entry name" value="PyrdxlP-dep_Trfase_small"/>
</dbReference>
<dbReference type="GO" id="GO:0016846">
    <property type="term" value="F:carbon-sulfur lyase activity"/>
    <property type="evidence" value="ECO:0007669"/>
    <property type="project" value="TreeGrafter"/>
</dbReference>
<dbReference type="PANTHER" id="PTHR11808">
    <property type="entry name" value="TRANS-SULFURATION ENZYME FAMILY MEMBER"/>
    <property type="match status" value="1"/>
</dbReference>
<dbReference type="GO" id="GO:0019346">
    <property type="term" value="P:transsulfuration"/>
    <property type="evidence" value="ECO:0007669"/>
    <property type="project" value="InterPro"/>
</dbReference>
<reference evidence="7" key="1">
    <citation type="submission" date="2020-05" db="EMBL/GenBank/DDBJ databases">
        <authorList>
            <person name="Chiriac C."/>
            <person name="Salcher M."/>
            <person name="Ghai R."/>
            <person name="Kavagutti S V."/>
        </authorList>
    </citation>
    <scope>NUCLEOTIDE SEQUENCE</scope>
</reference>
<evidence type="ECO:0000313" key="5">
    <source>
        <dbReference type="EMBL" id="CAB4732389.1"/>
    </source>
</evidence>
<dbReference type="InterPro" id="IPR015421">
    <property type="entry name" value="PyrdxlP-dep_Trfase_major"/>
</dbReference>
<dbReference type="Gene3D" id="3.90.1150.10">
    <property type="entry name" value="Aspartate Aminotransferase, domain 1"/>
    <property type="match status" value="1"/>
</dbReference>
<evidence type="ECO:0000313" key="4">
    <source>
        <dbReference type="EMBL" id="CAB4363239.1"/>
    </source>
</evidence>
<feature type="region of interest" description="Disordered" evidence="3">
    <location>
        <begin position="1"/>
        <end position="27"/>
    </location>
</feature>
<dbReference type="EMBL" id="CAFBMT010000005">
    <property type="protein sequence ID" value="CAB4927724.1"/>
    <property type="molecule type" value="Genomic_DNA"/>
</dbReference>
<evidence type="ECO:0000313" key="9">
    <source>
        <dbReference type="EMBL" id="CAB5003672.1"/>
    </source>
</evidence>
<name>A0A6J7BVB7_9ZZZZ</name>
<protein>
    <submittedName>
        <fullName evidence="7">Unannotated protein</fullName>
    </submittedName>
</protein>
<dbReference type="AlphaFoldDB" id="A0A6J7BVB7"/>
<dbReference type="EMBL" id="CAFBOL010000078">
    <property type="protein sequence ID" value="CAB5003672.1"/>
    <property type="molecule type" value="Genomic_DNA"/>
</dbReference>
<dbReference type="GO" id="GO:0030170">
    <property type="term" value="F:pyridoxal phosphate binding"/>
    <property type="evidence" value="ECO:0007669"/>
    <property type="project" value="InterPro"/>
</dbReference>
<organism evidence="7">
    <name type="scientific">freshwater metagenome</name>
    <dbReference type="NCBI Taxonomy" id="449393"/>
    <lineage>
        <taxon>unclassified sequences</taxon>
        <taxon>metagenomes</taxon>
        <taxon>ecological metagenomes</taxon>
    </lineage>
</organism>
<dbReference type="Gene3D" id="3.40.640.10">
    <property type="entry name" value="Type I PLP-dependent aspartate aminotransferase-like (Major domain)"/>
    <property type="match status" value="1"/>
</dbReference>
<dbReference type="PIRSF" id="PIRSF001434">
    <property type="entry name" value="CGS"/>
    <property type="match status" value="1"/>
</dbReference>
<dbReference type="InterPro" id="IPR015424">
    <property type="entry name" value="PyrdxlP-dep_Trfase"/>
</dbReference>
<feature type="compositionally biased region" description="Pro residues" evidence="3">
    <location>
        <begin position="1"/>
        <end position="10"/>
    </location>
</feature>
<keyword evidence="2" id="KW-0663">Pyridoxal phosphate</keyword>
<accession>A0A6J7BVB7</accession>
<comment type="cofactor">
    <cofactor evidence="1">
        <name>pyridoxal 5'-phosphate</name>
        <dbReference type="ChEBI" id="CHEBI:597326"/>
    </cofactor>
</comment>
<proteinExistence type="predicted"/>
<dbReference type="SUPFAM" id="SSF53383">
    <property type="entry name" value="PLP-dependent transferases"/>
    <property type="match status" value="1"/>
</dbReference>
<dbReference type="EMBL" id="CAFBIY010000030">
    <property type="protein sequence ID" value="CAB4848771.1"/>
    <property type="molecule type" value="Genomic_DNA"/>
</dbReference>
<dbReference type="GO" id="GO:0005737">
    <property type="term" value="C:cytoplasm"/>
    <property type="evidence" value="ECO:0007669"/>
    <property type="project" value="TreeGrafter"/>
</dbReference>
<evidence type="ECO:0000256" key="2">
    <source>
        <dbReference type="ARBA" id="ARBA00022898"/>
    </source>
</evidence>
<dbReference type="PANTHER" id="PTHR11808:SF80">
    <property type="entry name" value="CYSTATHIONINE GAMMA-LYASE"/>
    <property type="match status" value="1"/>
</dbReference>
<dbReference type="InterPro" id="IPR000277">
    <property type="entry name" value="Cys/Met-Metab_PyrdxlP-dep_enz"/>
</dbReference>
<gene>
    <name evidence="5" type="ORF">UFOPK2656_02221</name>
    <name evidence="6" type="ORF">UFOPK3099_00744</name>
    <name evidence="7" type="ORF">UFOPK3267_00777</name>
    <name evidence="8" type="ORF">UFOPK3651_01278</name>
    <name evidence="9" type="ORF">UFOPK3931_02337</name>
    <name evidence="4" type="ORF">UFOPK4189_01021</name>
</gene>
<evidence type="ECO:0000256" key="1">
    <source>
        <dbReference type="ARBA" id="ARBA00001933"/>
    </source>
</evidence>
<dbReference type="EMBL" id="CAFAAV010000041">
    <property type="protein sequence ID" value="CAB4811043.1"/>
    <property type="molecule type" value="Genomic_DNA"/>
</dbReference>
<evidence type="ECO:0000256" key="3">
    <source>
        <dbReference type="SAM" id="MobiDB-lite"/>
    </source>
</evidence>
<evidence type="ECO:0000313" key="8">
    <source>
        <dbReference type="EMBL" id="CAB4927724.1"/>
    </source>
</evidence>
<dbReference type="EMBL" id="CAEZYF010000014">
    <property type="protein sequence ID" value="CAB4732389.1"/>
    <property type="molecule type" value="Genomic_DNA"/>
</dbReference>
<dbReference type="FunFam" id="3.40.640.10:FF:000046">
    <property type="entry name" value="Cystathionine gamma-lyase"/>
    <property type="match status" value="1"/>
</dbReference>
<dbReference type="EMBL" id="CAESGF010000005">
    <property type="protein sequence ID" value="CAB4363239.1"/>
    <property type="molecule type" value="Genomic_DNA"/>
</dbReference>